<dbReference type="Gramene" id="PRQ31541">
    <property type="protein sequence ID" value="PRQ31541"/>
    <property type="gene ID" value="RchiOBHm_Chr5g0036601"/>
</dbReference>
<dbReference type="InterPro" id="IPR036291">
    <property type="entry name" value="NAD(P)-bd_dom_sf"/>
</dbReference>
<sequence length="128" mass="12944">MSSTPPSPSLKSAMLFAPSLPSGPFLSSSSSISDFCEFGAKGCGLVAAGALPVAFGTSHVALLHQANFSSGQVLLVLGAAGGGGLVMVQIGKVVEAVVIAVARGAEKVQYLKSLIMWWTPAVKVLSKV</sequence>
<organism evidence="1 2">
    <name type="scientific">Rosa chinensis</name>
    <name type="common">China rose</name>
    <dbReference type="NCBI Taxonomy" id="74649"/>
    <lineage>
        <taxon>Eukaryota</taxon>
        <taxon>Viridiplantae</taxon>
        <taxon>Streptophyta</taxon>
        <taxon>Embryophyta</taxon>
        <taxon>Tracheophyta</taxon>
        <taxon>Spermatophyta</taxon>
        <taxon>Magnoliopsida</taxon>
        <taxon>eudicotyledons</taxon>
        <taxon>Gunneridae</taxon>
        <taxon>Pentapetalae</taxon>
        <taxon>rosids</taxon>
        <taxon>fabids</taxon>
        <taxon>Rosales</taxon>
        <taxon>Rosaceae</taxon>
        <taxon>Rosoideae</taxon>
        <taxon>Rosoideae incertae sedis</taxon>
        <taxon>Rosa</taxon>
    </lineage>
</organism>
<accession>A0A2P6QBI3</accession>
<proteinExistence type="predicted"/>
<dbReference type="AlphaFoldDB" id="A0A2P6QBI3"/>
<protein>
    <submittedName>
        <fullName evidence="1">Putative 2-alkenal reductase (NAD(P)(+))</fullName>
        <ecNumber evidence="1">1.3.1.74</ecNumber>
    </submittedName>
</protein>
<gene>
    <name evidence="1" type="ORF">RchiOBHm_Chr5g0036601</name>
</gene>
<dbReference type="Proteomes" id="UP000238479">
    <property type="component" value="Chromosome 5"/>
</dbReference>
<dbReference type="EC" id="1.3.1.74" evidence="1"/>
<reference evidence="1 2" key="1">
    <citation type="journal article" date="2018" name="Nat. Genet.">
        <title>The Rosa genome provides new insights in the design of modern roses.</title>
        <authorList>
            <person name="Bendahmane M."/>
        </authorList>
    </citation>
    <scope>NUCLEOTIDE SEQUENCE [LARGE SCALE GENOMIC DNA]</scope>
    <source>
        <strain evidence="2">cv. Old Blush</strain>
    </source>
</reference>
<dbReference type="Gene3D" id="3.40.50.720">
    <property type="entry name" value="NAD(P)-binding Rossmann-like Domain"/>
    <property type="match status" value="1"/>
</dbReference>
<evidence type="ECO:0000313" key="2">
    <source>
        <dbReference type="Proteomes" id="UP000238479"/>
    </source>
</evidence>
<dbReference type="PANTHER" id="PTHR43677:SF4">
    <property type="entry name" value="QUINONE OXIDOREDUCTASE-LIKE PROTEIN 2"/>
    <property type="match status" value="1"/>
</dbReference>
<dbReference type="PANTHER" id="PTHR43677">
    <property type="entry name" value="SHORT-CHAIN DEHYDROGENASE/REDUCTASE"/>
    <property type="match status" value="1"/>
</dbReference>
<dbReference type="GO" id="GO:0008270">
    <property type="term" value="F:zinc ion binding"/>
    <property type="evidence" value="ECO:0007669"/>
    <property type="project" value="InterPro"/>
</dbReference>
<dbReference type="GO" id="GO:0032440">
    <property type="term" value="F:2-alkenal reductase [NAD(P)H] activity"/>
    <property type="evidence" value="ECO:0007669"/>
    <property type="project" value="UniProtKB-EC"/>
</dbReference>
<keyword evidence="1" id="KW-0560">Oxidoreductase</keyword>
<comment type="caution">
    <text evidence="1">The sequence shown here is derived from an EMBL/GenBank/DDBJ whole genome shotgun (WGS) entry which is preliminary data.</text>
</comment>
<dbReference type="SUPFAM" id="SSF51735">
    <property type="entry name" value="NAD(P)-binding Rossmann-fold domains"/>
    <property type="match status" value="1"/>
</dbReference>
<dbReference type="PROSITE" id="PS01162">
    <property type="entry name" value="QOR_ZETA_CRYSTAL"/>
    <property type="match status" value="1"/>
</dbReference>
<dbReference type="STRING" id="74649.A0A2P6QBI3"/>
<name>A0A2P6QBI3_ROSCH</name>
<evidence type="ECO:0000313" key="1">
    <source>
        <dbReference type="EMBL" id="PRQ31541.1"/>
    </source>
</evidence>
<dbReference type="InterPro" id="IPR002364">
    <property type="entry name" value="Quin_OxRdtase/zeta-crystal_CS"/>
</dbReference>
<keyword evidence="2" id="KW-1185">Reference proteome</keyword>
<dbReference type="InterPro" id="IPR051397">
    <property type="entry name" value="Zn-ADH-like_protein"/>
</dbReference>
<dbReference type="EMBL" id="PDCK01000043">
    <property type="protein sequence ID" value="PRQ31541.1"/>
    <property type="molecule type" value="Genomic_DNA"/>
</dbReference>